<accession>A0A150FBD8</accession>
<gene>
    <name evidence="5" type="ORF">AXI58_10470</name>
</gene>
<evidence type="ECO:0000256" key="3">
    <source>
        <dbReference type="ARBA" id="ARBA00049244"/>
    </source>
</evidence>
<reference evidence="6" key="1">
    <citation type="submission" date="2016-02" db="EMBL/GenBank/DDBJ databases">
        <authorList>
            <person name="Dunlap C."/>
        </authorList>
    </citation>
    <scope>NUCLEOTIDE SEQUENCE [LARGE SCALE GENOMIC DNA]</scope>
    <source>
        <strain evidence="6">NRRL B-41092</strain>
    </source>
</reference>
<sequence>MNYGGGAKKASEALEVSMEIANALVSGWSNTFPEVSHYQKQVASKVQSNNYATNMYGRVYFLTNTDKAYKVGNYLVQGSCADMLKGYLIRIGEFLKTNNCKTQPLANIHDELQFLVHDGEEWIFPHIKRIMEDVEWMQVPVVVDLEITETTWADKKEIEIQAS</sequence>
<dbReference type="InterPro" id="IPR001098">
    <property type="entry name" value="DNA-dir_DNA_pol_A_palm_dom"/>
</dbReference>
<dbReference type="InterPro" id="IPR002298">
    <property type="entry name" value="DNA_polymerase_A"/>
</dbReference>
<protein>
    <recommendedName>
        <fullName evidence="1">DNA-directed DNA polymerase</fullName>
        <ecNumber evidence="1">2.7.7.7</ecNumber>
    </recommendedName>
</protein>
<dbReference type="InterPro" id="IPR043502">
    <property type="entry name" value="DNA/RNA_pol_sf"/>
</dbReference>
<dbReference type="PANTHER" id="PTHR10133">
    <property type="entry name" value="DNA POLYMERASE I"/>
    <property type="match status" value="1"/>
</dbReference>
<dbReference type="STRING" id="1793963.AXI58_10470"/>
<evidence type="ECO:0000313" key="5">
    <source>
        <dbReference type="EMBL" id="KXZ22405.1"/>
    </source>
</evidence>
<dbReference type="EC" id="2.7.7.7" evidence="1"/>
<keyword evidence="2" id="KW-0235">DNA replication</keyword>
<dbReference type="Gene3D" id="3.30.70.370">
    <property type="match status" value="1"/>
</dbReference>
<dbReference type="EMBL" id="LSBA01000005">
    <property type="protein sequence ID" value="KXZ22405.1"/>
    <property type="molecule type" value="Genomic_DNA"/>
</dbReference>
<dbReference type="Pfam" id="PF00476">
    <property type="entry name" value="DNA_pol_A"/>
    <property type="match status" value="1"/>
</dbReference>
<dbReference type="GO" id="GO:0003677">
    <property type="term" value="F:DNA binding"/>
    <property type="evidence" value="ECO:0007669"/>
    <property type="project" value="InterPro"/>
</dbReference>
<dbReference type="GO" id="GO:0006302">
    <property type="term" value="P:double-strand break repair"/>
    <property type="evidence" value="ECO:0007669"/>
    <property type="project" value="TreeGrafter"/>
</dbReference>
<feature type="domain" description="DNA-directed DNA polymerase family A palm" evidence="4">
    <location>
        <begin position="1"/>
        <end position="120"/>
    </location>
</feature>
<dbReference type="SMART" id="SM00482">
    <property type="entry name" value="POLAc"/>
    <property type="match status" value="1"/>
</dbReference>
<evidence type="ECO:0000256" key="2">
    <source>
        <dbReference type="ARBA" id="ARBA00022705"/>
    </source>
</evidence>
<evidence type="ECO:0000256" key="1">
    <source>
        <dbReference type="ARBA" id="ARBA00012417"/>
    </source>
</evidence>
<dbReference type="GO" id="GO:0006261">
    <property type="term" value="P:DNA-templated DNA replication"/>
    <property type="evidence" value="ECO:0007669"/>
    <property type="project" value="InterPro"/>
</dbReference>
<dbReference type="GO" id="GO:0003887">
    <property type="term" value="F:DNA-directed DNA polymerase activity"/>
    <property type="evidence" value="ECO:0007669"/>
    <property type="project" value="UniProtKB-EC"/>
</dbReference>
<comment type="caution">
    <text evidence="5">The sequence shown here is derived from an EMBL/GenBank/DDBJ whole genome shotgun (WGS) entry which is preliminary data.</text>
</comment>
<organism evidence="5 6">
    <name type="scientific">Bacillus nakamurai</name>
    <dbReference type="NCBI Taxonomy" id="1793963"/>
    <lineage>
        <taxon>Bacteria</taxon>
        <taxon>Bacillati</taxon>
        <taxon>Bacillota</taxon>
        <taxon>Bacilli</taxon>
        <taxon>Bacillales</taxon>
        <taxon>Bacillaceae</taxon>
        <taxon>Bacillus</taxon>
    </lineage>
</organism>
<keyword evidence="6" id="KW-1185">Reference proteome</keyword>
<evidence type="ECO:0000259" key="4">
    <source>
        <dbReference type="SMART" id="SM00482"/>
    </source>
</evidence>
<dbReference type="Gene3D" id="1.10.150.20">
    <property type="entry name" value="5' to 3' exonuclease, C-terminal subdomain"/>
    <property type="match status" value="1"/>
</dbReference>
<proteinExistence type="predicted"/>
<dbReference type="Proteomes" id="UP000075430">
    <property type="component" value="Unassembled WGS sequence"/>
</dbReference>
<evidence type="ECO:0000313" key="6">
    <source>
        <dbReference type="Proteomes" id="UP000075430"/>
    </source>
</evidence>
<dbReference type="AlphaFoldDB" id="A0A150FBD8"/>
<dbReference type="SUPFAM" id="SSF56672">
    <property type="entry name" value="DNA/RNA polymerases"/>
    <property type="match status" value="1"/>
</dbReference>
<dbReference type="RefSeq" id="WP_061520748.1">
    <property type="nucleotide sequence ID" value="NZ_JARLZY010000019.1"/>
</dbReference>
<name>A0A150FBD8_9BACI</name>
<dbReference type="PANTHER" id="PTHR10133:SF27">
    <property type="entry name" value="DNA POLYMERASE NU"/>
    <property type="match status" value="1"/>
</dbReference>
<comment type="catalytic activity">
    <reaction evidence="3">
        <text>DNA(n) + a 2'-deoxyribonucleoside 5'-triphosphate = DNA(n+1) + diphosphate</text>
        <dbReference type="Rhea" id="RHEA:22508"/>
        <dbReference type="Rhea" id="RHEA-COMP:17339"/>
        <dbReference type="Rhea" id="RHEA-COMP:17340"/>
        <dbReference type="ChEBI" id="CHEBI:33019"/>
        <dbReference type="ChEBI" id="CHEBI:61560"/>
        <dbReference type="ChEBI" id="CHEBI:173112"/>
        <dbReference type="EC" id="2.7.7.7"/>
    </reaction>
</comment>